<dbReference type="AlphaFoldDB" id="A0A1N7LU39"/>
<reference evidence="1 2" key="1">
    <citation type="submission" date="2017-01" db="EMBL/GenBank/DDBJ databases">
        <authorList>
            <person name="Mah S.A."/>
            <person name="Swanson W.J."/>
            <person name="Moy G.W."/>
            <person name="Vacquier V.D."/>
        </authorList>
    </citation>
    <scope>NUCLEOTIDE SEQUENCE [LARGE SCALE GENOMIC DNA]</scope>
    <source>
        <strain evidence="1 2">DSM 26375</strain>
    </source>
</reference>
<evidence type="ECO:0000313" key="1">
    <source>
        <dbReference type="EMBL" id="SIS77221.1"/>
    </source>
</evidence>
<dbReference type="EMBL" id="FTOT01000002">
    <property type="protein sequence ID" value="SIS77221.1"/>
    <property type="molecule type" value="Genomic_DNA"/>
</dbReference>
<dbReference type="Proteomes" id="UP000186141">
    <property type="component" value="Unassembled WGS sequence"/>
</dbReference>
<organism evidence="1 2">
    <name type="scientific">Gemmobacter megaterium</name>
    <dbReference type="NCBI Taxonomy" id="1086013"/>
    <lineage>
        <taxon>Bacteria</taxon>
        <taxon>Pseudomonadati</taxon>
        <taxon>Pseudomonadota</taxon>
        <taxon>Alphaproteobacteria</taxon>
        <taxon>Rhodobacterales</taxon>
        <taxon>Paracoccaceae</taxon>
        <taxon>Gemmobacter</taxon>
    </lineage>
</organism>
<accession>A0A1N7LU39</accession>
<dbReference type="InterPro" id="IPR045861">
    <property type="entry name" value="CorA_cytoplasmic_dom"/>
</dbReference>
<keyword evidence="2" id="KW-1185">Reference proteome</keyword>
<dbReference type="STRING" id="1086013.SAMN05421774_102166"/>
<gene>
    <name evidence="1" type="ORF">SAMN05421774_102166</name>
</gene>
<sequence length="67" mass="7645">MLFAYRPDGLRLARMDHDAPPAAAMWLDLYRPMPAQVEAVQALGLEVPTLADMEEIEISNRLYRENT</sequence>
<dbReference type="SUPFAM" id="SSF143865">
    <property type="entry name" value="CorA soluble domain-like"/>
    <property type="match status" value="1"/>
</dbReference>
<dbReference type="RefSeq" id="WP_229740465.1">
    <property type="nucleotide sequence ID" value="NZ_BMEH01000002.1"/>
</dbReference>
<proteinExistence type="predicted"/>
<protein>
    <submittedName>
        <fullName evidence="1">Magnesium transporter</fullName>
    </submittedName>
</protein>
<name>A0A1N7LU39_9RHOB</name>
<evidence type="ECO:0000313" key="2">
    <source>
        <dbReference type="Proteomes" id="UP000186141"/>
    </source>
</evidence>